<dbReference type="InterPro" id="IPR036942">
    <property type="entry name" value="Beta-barrel_TonB_sf"/>
</dbReference>
<dbReference type="EMBL" id="DTKL01000078">
    <property type="protein sequence ID" value="HGY95463.1"/>
    <property type="molecule type" value="Genomic_DNA"/>
</dbReference>
<dbReference type="GO" id="GO:0044718">
    <property type="term" value="P:siderophore transmembrane transport"/>
    <property type="evidence" value="ECO:0007669"/>
    <property type="project" value="TreeGrafter"/>
</dbReference>
<reference evidence="9" key="1">
    <citation type="journal article" date="2020" name="mSystems">
        <title>Genome- and Community-Level Interaction Insights into Carbon Utilization and Element Cycling Functions of Hydrothermarchaeota in Hydrothermal Sediment.</title>
        <authorList>
            <person name="Zhou Z."/>
            <person name="Liu Y."/>
            <person name="Xu W."/>
            <person name="Pan J."/>
            <person name="Luo Z.H."/>
            <person name="Li M."/>
        </authorList>
    </citation>
    <scope>NUCLEOTIDE SEQUENCE [LARGE SCALE GENOMIC DNA]</scope>
    <source>
        <strain evidence="9">SpSt-855</strain>
    </source>
</reference>
<evidence type="ECO:0000259" key="8">
    <source>
        <dbReference type="Pfam" id="PF25183"/>
    </source>
</evidence>
<comment type="caution">
    <text evidence="9">The sequence shown here is derived from an EMBL/GenBank/DDBJ whole genome shotgun (WGS) entry which is preliminary data.</text>
</comment>
<sequence>MKRILLFSFLLLLAMVPSGLAQSPTGIIRGTVEDTTGAAVPGATVTITNINTNETQTTKSDGAGRYIFPLVQPSTYTVTVKAAGFQSEEQQNVIVRVAVGSPVNFQLPVANVSQTVKVTSTTPALQTTSGTLSTTVNNTLINDIPLNGRNPTSLEVLVPGVSTLGGASTPHIAGSRNANNEEQIDGMTNILPENNVGNNSTAYTPIPDSLQEFNVQTSVLPAQYGRFSGGTISMVTKSGTNHFHGTVFDFSQTNALYARPYFSSGPVPSSHLYQFGGTIGGPLVIPHVYDGHNKTFFFFAWEMERQAAVQSELDTVPTAAERNGDFSQSGETIYNPYTATLQTSGPDAGEYVRQPFANNQIPSNLMSTVAKNAIQYYPMPNTGGNGTIFNNYTATGPSTNNYYQYTIRLDHQFSSRWHSFVRYTYFHNPNVPFSDYNNAASPGNYNGPGTGTATSLSFDNEITFTPTLVGDLRIGFSRSTELRTAFGQPFNVASLGFPASYTNLVNKQLDVFPTFQLSNGYSSLGSTGYAPLQEDPSAVDFNPSFVKQIGGNSITFGGEWRKLFLNFYQYAYPAGDFGGIDQTWTQQVVNQSNGSGNPVATMLLGLADYGYITHDISLATSSGYGALFIQDDYQARPNLTFNLGLRWDVEIPRTERHNRLDYWDPTLPSPIANQVPATACLYCADLKGQMDFVGTKNAKWGRHQGPTQWHDFAPRVGFAWSPDEKTVVRGGYGVVFQPSEMQAAGTTGGSGTDGFTGQTNFNFTLDNQQTVATTFDNPAPNGFSLPQGVAGGPGTFLGLGISDTFFDTYDNPYSIQGNLSIQRQLPGNIVLTAGYIYNRGVHLINGDPGVPFSQVNPKYLSLGNQLLKNVPNPFYGIITTPGSPLAAQTVPYNYLLRPFPQYNGVSSYRKADSGSHYNAFTLKLDKRFSHGLTFLVSYTGSKLMDNAAGVVNYLGPSSQTYANQYNPKAEFGLSAADQSKLFSTGYAWELPIGQGHEFLSNLHGVANELVSGWQTNGIIQFTSGTPVVLGAVNNETGLLGFGQRPDEAPGDPNISNRSRKHWFNTKLFSQPAPFTIGNAPRVLPNVRNPAYFDADMSAFKNNYFGRDQRYNVQFRLEAFNALNHPNFGSPDANVNDGTFGQVNSSAGSPRQIQLAVKFIY</sequence>
<feature type="domain" description="TonB-dependent transporter Oar-like beta-barrel" evidence="8">
    <location>
        <begin position="235"/>
        <end position="1153"/>
    </location>
</feature>
<evidence type="ECO:0000256" key="3">
    <source>
        <dbReference type="ARBA" id="ARBA00022452"/>
    </source>
</evidence>
<protein>
    <submittedName>
        <fullName evidence="9">Carboxypeptidase regulatory-like domain-containing protein</fullName>
    </submittedName>
</protein>
<keyword evidence="6" id="KW-0998">Cell outer membrane</keyword>
<keyword evidence="9" id="KW-0378">Hydrolase</keyword>
<dbReference type="Pfam" id="PF13620">
    <property type="entry name" value="CarboxypepD_reg"/>
    <property type="match status" value="1"/>
</dbReference>
<keyword evidence="9" id="KW-0645">Protease</keyword>
<feature type="chain" id="PRO_5030633085" evidence="7">
    <location>
        <begin position="22"/>
        <end position="1160"/>
    </location>
</feature>
<evidence type="ECO:0000256" key="1">
    <source>
        <dbReference type="ARBA" id="ARBA00004571"/>
    </source>
</evidence>
<keyword evidence="3" id="KW-1134">Transmembrane beta strand</keyword>
<keyword evidence="4" id="KW-0812">Transmembrane</keyword>
<proteinExistence type="predicted"/>
<dbReference type="GO" id="GO:0004180">
    <property type="term" value="F:carboxypeptidase activity"/>
    <property type="evidence" value="ECO:0007669"/>
    <property type="project" value="UniProtKB-KW"/>
</dbReference>
<dbReference type="InterPro" id="IPR057601">
    <property type="entry name" value="Oar-like_b-barrel"/>
</dbReference>
<dbReference type="PANTHER" id="PTHR30069:SF46">
    <property type="entry name" value="OAR PROTEIN"/>
    <property type="match status" value="1"/>
</dbReference>
<keyword evidence="5" id="KW-0472">Membrane</keyword>
<evidence type="ECO:0000313" key="9">
    <source>
        <dbReference type="EMBL" id="HGY95463.1"/>
    </source>
</evidence>
<dbReference type="Gene3D" id="2.40.170.20">
    <property type="entry name" value="TonB-dependent receptor, beta-barrel domain"/>
    <property type="match status" value="1"/>
</dbReference>
<evidence type="ECO:0000256" key="2">
    <source>
        <dbReference type="ARBA" id="ARBA00022448"/>
    </source>
</evidence>
<keyword evidence="7" id="KW-0732">Signal</keyword>
<dbReference type="GO" id="GO:0015344">
    <property type="term" value="F:siderophore uptake transmembrane transporter activity"/>
    <property type="evidence" value="ECO:0007669"/>
    <property type="project" value="TreeGrafter"/>
</dbReference>
<feature type="signal peptide" evidence="7">
    <location>
        <begin position="1"/>
        <end position="21"/>
    </location>
</feature>
<dbReference type="AlphaFoldDB" id="A0A7V4XUH8"/>
<dbReference type="PANTHER" id="PTHR30069">
    <property type="entry name" value="TONB-DEPENDENT OUTER MEMBRANE RECEPTOR"/>
    <property type="match status" value="1"/>
</dbReference>
<dbReference type="Gene3D" id="2.60.40.1120">
    <property type="entry name" value="Carboxypeptidase-like, regulatory domain"/>
    <property type="match status" value="1"/>
</dbReference>
<name>A0A7V4XUH8_9BACT</name>
<dbReference type="SUPFAM" id="SSF56935">
    <property type="entry name" value="Porins"/>
    <property type="match status" value="1"/>
</dbReference>
<evidence type="ECO:0000256" key="5">
    <source>
        <dbReference type="ARBA" id="ARBA00023136"/>
    </source>
</evidence>
<dbReference type="InterPro" id="IPR039426">
    <property type="entry name" value="TonB-dep_rcpt-like"/>
</dbReference>
<gene>
    <name evidence="9" type="ORF">ENW50_12385</name>
</gene>
<dbReference type="InterPro" id="IPR008969">
    <property type="entry name" value="CarboxyPept-like_regulatory"/>
</dbReference>
<accession>A0A7V4XUH8</accession>
<dbReference type="Pfam" id="PF25183">
    <property type="entry name" value="OMP_b-brl_4"/>
    <property type="match status" value="1"/>
</dbReference>
<evidence type="ECO:0000256" key="7">
    <source>
        <dbReference type="SAM" id="SignalP"/>
    </source>
</evidence>
<evidence type="ECO:0000256" key="6">
    <source>
        <dbReference type="ARBA" id="ARBA00023237"/>
    </source>
</evidence>
<comment type="subcellular location">
    <subcellularLocation>
        <location evidence="1">Cell outer membrane</location>
        <topology evidence="1">Multi-pass membrane protein</topology>
    </subcellularLocation>
</comment>
<evidence type="ECO:0000256" key="4">
    <source>
        <dbReference type="ARBA" id="ARBA00022692"/>
    </source>
</evidence>
<dbReference type="GO" id="GO:0009279">
    <property type="term" value="C:cell outer membrane"/>
    <property type="evidence" value="ECO:0007669"/>
    <property type="project" value="UniProtKB-SubCell"/>
</dbReference>
<keyword evidence="9" id="KW-0121">Carboxypeptidase</keyword>
<keyword evidence="2" id="KW-0813">Transport</keyword>
<dbReference type="SUPFAM" id="SSF49464">
    <property type="entry name" value="Carboxypeptidase regulatory domain-like"/>
    <property type="match status" value="1"/>
</dbReference>
<organism evidence="9">
    <name type="scientific">Acidobacterium capsulatum</name>
    <dbReference type="NCBI Taxonomy" id="33075"/>
    <lineage>
        <taxon>Bacteria</taxon>
        <taxon>Pseudomonadati</taxon>
        <taxon>Acidobacteriota</taxon>
        <taxon>Terriglobia</taxon>
        <taxon>Terriglobales</taxon>
        <taxon>Acidobacteriaceae</taxon>
        <taxon>Acidobacterium</taxon>
    </lineage>
</organism>